<dbReference type="Proteomes" id="UP000053097">
    <property type="component" value="Unassembled WGS sequence"/>
</dbReference>
<evidence type="ECO:0000313" key="6">
    <source>
        <dbReference type="EMBL" id="EZA55243.1"/>
    </source>
</evidence>
<dbReference type="CDD" id="cd22967">
    <property type="entry name" value="DD_AK7"/>
    <property type="match status" value="1"/>
</dbReference>
<evidence type="ECO:0000256" key="1">
    <source>
        <dbReference type="ARBA" id="ARBA00022679"/>
    </source>
</evidence>
<dbReference type="GO" id="GO:0006139">
    <property type="term" value="P:nucleobase-containing compound metabolic process"/>
    <property type="evidence" value="ECO:0007669"/>
    <property type="project" value="InterPro"/>
</dbReference>
<evidence type="ECO:0000256" key="3">
    <source>
        <dbReference type="ARBA" id="ARBA00022777"/>
    </source>
</evidence>
<proteinExistence type="predicted"/>
<dbReference type="EMBL" id="KK107214">
    <property type="protein sequence ID" value="EZA55243.1"/>
    <property type="molecule type" value="Genomic_DNA"/>
</dbReference>
<dbReference type="AlphaFoldDB" id="A0A026WH19"/>
<dbReference type="InterPro" id="IPR000850">
    <property type="entry name" value="Adenylat/UMP-CMP_kin"/>
</dbReference>
<feature type="compositionally biased region" description="Basic and acidic residues" evidence="5">
    <location>
        <begin position="462"/>
        <end position="474"/>
    </location>
</feature>
<dbReference type="SUPFAM" id="SSF52540">
    <property type="entry name" value="P-loop containing nucleoside triphosphate hydrolases"/>
    <property type="match status" value="1"/>
</dbReference>
<dbReference type="InterPro" id="IPR047499">
    <property type="entry name" value="DD_AK7"/>
</dbReference>
<dbReference type="InterPro" id="IPR007858">
    <property type="entry name" value="Dpy-30_motif"/>
</dbReference>
<gene>
    <name evidence="6" type="ORF">X777_05178</name>
</gene>
<dbReference type="InterPro" id="IPR027417">
    <property type="entry name" value="P-loop_NTPase"/>
</dbReference>
<evidence type="ECO:0000313" key="7">
    <source>
        <dbReference type="Proteomes" id="UP000053097"/>
    </source>
</evidence>
<name>A0A026WH19_OOCBI</name>
<keyword evidence="7" id="KW-1185">Reference proteome</keyword>
<dbReference type="GO" id="GO:0019205">
    <property type="term" value="F:nucleobase-containing compound kinase activity"/>
    <property type="evidence" value="ECO:0007669"/>
    <property type="project" value="InterPro"/>
</dbReference>
<dbReference type="InterPro" id="IPR036291">
    <property type="entry name" value="NAD(P)-bd_dom_sf"/>
</dbReference>
<keyword evidence="3 6" id="KW-0418">Kinase</keyword>
<accession>A0A026WH19</accession>
<dbReference type="Gene3D" id="1.20.890.10">
    <property type="entry name" value="cAMP-dependent protein kinase regulatory subunit, dimerization-anchoring domain"/>
    <property type="match status" value="1"/>
</dbReference>
<feature type="region of interest" description="Disordered" evidence="5">
    <location>
        <begin position="462"/>
        <end position="488"/>
    </location>
</feature>
<keyword evidence="4" id="KW-0175">Coiled coil</keyword>
<feature type="compositionally biased region" description="Acidic residues" evidence="5">
    <location>
        <begin position="70"/>
        <end position="82"/>
    </location>
</feature>
<keyword evidence="1" id="KW-0808">Transferase</keyword>
<feature type="region of interest" description="Disordered" evidence="5">
    <location>
        <begin position="66"/>
        <end position="90"/>
    </location>
</feature>
<feature type="compositionally biased region" description="Basic and acidic residues" evidence="5">
    <location>
        <begin position="861"/>
        <end position="881"/>
    </location>
</feature>
<dbReference type="Gene3D" id="3.40.50.300">
    <property type="entry name" value="P-loop containing nucleotide triphosphate hydrolases"/>
    <property type="match status" value="1"/>
</dbReference>
<dbReference type="STRING" id="2015173.A0A026WH19"/>
<evidence type="ECO:0000256" key="2">
    <source>
        <dbReference type="ARBA" id="ARBA00022741"/>
    </source>
</evidence>
<dbReference type="Gene3D" id="3.40.50.720">
    <property type="entry name" value="NAD(P)-binding Rossmann-like Domain"/>
    <property type="match status" value="1"/>
</dbReference>
<keyword evidence="2" id="KW-0547">Nucleotide-binding</keyword>
<dbReference type="Pfam" id="PF05186">
    <property type="entry name" value="Dpy-30"/>
    <property type="match status" value="1"/>
</dbReference>
<feature type="compositionally biased region" description="Acidic residues" evidence="5">
    <location>
        <begin position="475"/>
        <end position="488"/>
    </location>
</feature>
<dbReference type="GO" id="GO:0005524">
    <property type="term" value="F:ATP binding"/>
    <property type="evidence" value="ECO:0007669"/>
    <property type="project" value="InterPro"/>
</dbReference>
<feature type="coiled-coil region" evidence="4">
    <location>
        <begin position="676"/>
        <end position="732"/>
    </location>
</feature>
<reference evidence="6 7" key="1">
    <citation type="journal article" date="2014" name="Curr. Biol.">
        <title>The genome of the clonal raider ant Cerapachys biroi.</title>
        <authorList>
            <person name="Oxley P.R."/>
            <person name="Ji L."/>
            <person name="Fetter-Pruneda I."/>
            <person name="McKenzie S.K."/>
            <person name="Li C."/>
            <person name="Hu H."/>
            <person name="Zhang G."/>
            <person name="Kronauer D.J."/>
        </authorList>
    </citation>
    <scope>NUCLEOTIDE SEQUENCE [LARGE SCALE GENOMIC DNA]</scope>
</reference>
<organism evidence="6 7">
    <name type="scientific">Ooceraea biroi</name>
    <name type="common">Clonal raider ant</name>
    <name type="synonym">Cerapachys biroi</name>
    <dbReference type="NCBI Taxonomy" id="2015173"/>
    <lineage>
        <taxon>Eukaryota</taxon>
        <taxon>Metazoa</taxon>
        <taxon>Ecdysozoa</taxon>
        <taxon>Arthropoda</taxon>
        <taxon>Hexapoda</taxon>
        <taxon>Insecta</taxon>
        <taxon>Pterygota</taxon>
        <taxon>Neoptera</taxon>
        <taxon>Endopterygota</taxon>
        <taxon>Hymenoptera</taxon>
        <taxon>Apocrita</taxon>
        <taxon>Aculeata</taxon>
        <taxon>Formicoidea</taxon>
        <taxon>Formicidae</taxon>
        <taxon>Dorylinae</taxon>
        <taxon>Ooceraea</taxon>
    </lineage>
</organism>
<protein>
    <submittedName>
        <fullName evidence="6">Adenylate kinase</fullName>
    </submittedName>
</protein>
<evidence type="ECO:0000256" key="5">
    <source>
        <dbReference type="SAM" id="MobiDB-lite"/>
    </source>
</evidence>
<dbReference type="PANTHER" id="PTHR23359">
    <property type="entry name" value="NUCLEOTIDE KINASE"/>
    <property type="match status" value="1"/>
</dbReference>
<sequence length="881" mass="101463">MDIKENISITEPITAALDDLFGFEAARKRQEERDLTAENGKLRFKPWRILSDTVYVDPLSARADALPGREDEEFEDADDEEEREKRKWPGKSAAEVSRKYEVIGTVLDREYPCPENVTVITRVVDDENHLLPELMSCGVIIYDITQEPGQIEEACWALKGIIRALQDTLEKSPKVFEREEPTRHFILISTLMTWALTKPLDPTDSDLPFTEADYRKRKPHTNYKEHIRCEREVVTVKKIANLQSKLRTLVICCGITYGEEEGPLHYLFKMAWQNAPFLPVFGKGRNRIPLLHVRDLAAIVSSVLQNWPPMRYIVAVEQEVISQDAIVERISRGLTTGKIRSISEGEALLLPEVSQQVYDQMTVDLKIEPVHIVDRIRWYHDMPFRYVTDAIIREYKAARNLRPVKMVVLGPPASGKTRVARYLANHYGIHYLHVETLIANVIQRLIDDIEAAELAEERRVDDLKDTAADGGEDKADQDEEAVERDEGEVVASVASLREQLDEIRANMAANNGHLDDTVLNKVFLSRLKSKDCLNQGYVMDGHPKTLEQARKLFLIDSKNLEEKEYGDEDTAAGEADILPELVIVLEASDEFLKERAMNLPEREVQNTHYTEEHMLRRLREYRERNADENTPLQLFDEMEIHPLVVSVETDTCPDMFPTIYQCLEKLGRPRNYGPTAEEIKAARKRAEAEMQAAEAAEKLWKEREIFERKRQREEKMKEWTNLMEKLKQEEEERLSILAEPLQRYLAKHVLPTLTEALIEVARLRPDDPVDFLAEYLFKKNPEGKMFEPDYTETMSMLLDAIGQQQSDVLPEAGLDSDIMQFLKKRDELSTADEIEENGTKDERGTPTLIPEQTTDCESTNEFEREESNFTERISDEFGREA</sequence>
<dbReference type="OMA" id="YTEEHML"/>
<feature type="region of interest" description="Disordered" evidence="5">
    <location>
        <begin position="829"/>
        <end position="881"/>
    </location>
</feature>
<evidence type="ECO:0000256" key="4">
    <source>
        <dbReference type="SAM" id="Coils"/>
    </source>
</evidence>
<dbReference type="OrthoDB" id="7553846at2759"/>
<dbReference type="SUPFAM" id="SSF51735">
    <property type="entry name" value="NAD(P)-binding Rossmann-fold domains"/>
    <property type="match status" value="1"/>
</dbReference>